<feature type="transmembrane region" description="Helical" evidence="8">
    <location>
        <begin position="38"/>
        <end position="64"/>
    </location>
</feature>
<protein>
    <recommendedName>
        <fullName evidence="9">Proline-rich transmembrane protein 3/4 domain-containing protein</fullName>
    </recommendedName>
</protein>
<accession>A0A8S1CQ59</accession>
<dbReference type="Pfam" id="PF25987">
    <property type="entry name" value="PRRT3"/>
    <property type="match status" value="1"/>
</dbReference>
<organism evidence="10 11">
    <name type="scientific">Cloeon dipterum</name>
    <dbReference type="NCBI Taxonomy" id="197152"/>
    <lineage>
        <taxon>Eukaryota</taxon>
        <taxon>Metazoa</taxon>
        <taxon>Ecdysozoa</taxon>
        <taxon>Arthropoda</taxon>
        <taxon>Hexapoda</taxon>
        <taxon>Insecta</taxon>
        <taxon>Pterygota</taxon>
        <taxon>Palaeoptera</taxon>
        <taxon>Ephemeroptera</taxon>
        <taxon>Pisciforma</taxon>
        <taxon>Baetidae</taxon>
        <taxon>Cloeon</taxon>
    </lineage>
</organism>
<keyword evidence="2" id="KW-0597">Phosphoprotein</keyword>
<comment type="caution">
    <text evidence="10">The sequence shown here is derived from an EMBL/GenBank/DDBJ whole genome shotgun (WGS) entry which is preliminary data.</text>
</comment>
<dbReference type="PANTHER" id="PTHR35578:SF6">
    <property type="entry name" value="PROLINE-RICH TRANSMEMBRANE PROTEIN 4"/>
    <property type="match status" value="1"/>
</dbReference>
<keyword evidence="5 8" id="KW-1133">Transmembrane helix</keyword>
<feature type="transmembrane region" description="Helical" evidence="8">
    <location>
        <begin position="150"/>
        <end position="169"/>
    </location>
</feature>
<feature type="domain" description="Proline-rich transmembrane protein 3/4" evidence="9">
    <location>
        <begin position="26"/>
        <end position="210"/>
    </location>
</feature>
<dbReference type="AlphaFoldDB" id="A0A8S1CQ59"/>
<evidence type="ECO:0000313" key="10">
    <source>
        <dbReference type="EMBL" id="CAB3373574.1"/>
    </source>
</evidence>
<dbReference type="InterPro" id="IPR052836">
    <property type="entry name" value="PRRT_domain-containing"/>
</dbReference>
<dbReference type="OrthoDB" id="10066605at2759"/>
<comment type="subcellular location">
    <subcellularLocation>
        <location evidence="1">Membrane</location>
        <topology evidence="1">Multi-pass membrane protein</topology>
    </subcellularLocation>
</comment>
<evidence type="ECO:0000313" key="11">
    <source>
        <dbReference type="Proteomes" id="UP000494165"/>
    </source>
</evidence>
<feature type="transmembrane region" description="Helical" evidence="8">
    <location>
        <begin position="181"/>
        <end position="201"/>
    </location>
</feature>
<evidence type="ECO:0000256" key="3">
    <source>
        <dbReference type="ARBA" id="ARBA00022692"/>
    </source>
</evidence>
<evidence type="ECO:0000256" key="7">
    <source>
        <dbReference type="SAM" id="MobiDB-lite"/>
    </source>
</evidence>
<keyword evidence="6 8" id="KW-0472">Membrane</keyword>
<proteinExistence type="predicted"/>
<evidence type="ECO:0000256" key="2">
    <source>
        <dbReference type="ARBA" id="ARBA00022553"/>
    </source>
</evidence>
<evidence type="ECO:0000256" key="4">
    <source>
        <dbReference type="ARBA" id="ARBA00022729"/>
    </source>
</evidence>
<gene>
    <name evidence="10" type="ORF">CLODIP_2_CD15043</name>
</gene>
<evidence type="ECO:0000256" key="6">
    <source>
        <dbReference type="ARBA" id="ARBA00023136"/>
    </source>
</evidence>
<feature type="region of interest" description="Disordered" evidence="7">
    <location>
        <begin position="264"/>
        <end position="318"/>
    </location>
</feature>
<feature type="compositionally biased region" description="Polar residues" evidence="7">
    <location>
        <begin position="266"/>
        <end position="292"/>
    </location>
</feature>
<evidence type="ECO:0000256" key="5">
    <source>
        <dbReference type="ARBA" id="ARBA00022989"/>
    </source>
</evidence>
<keyword evidence="11" id="KW-1185">Reference proteome</keyword>
<keyword evidence="3 8" id="KW-0812">Transmembrane</keyword>
<name>A0A8S1CQ59_9INSE</name>
<keyword evidence="4" id="KW-0732">Signal</keyword>
<evidence type="ECO:0000259" key="9">
    <source>
        <dbReference type="Pfam" id="PF25987"/>
    </source>
</evidence>
<dbReference type="Proteomes" id="UP000494165">
    <property type="component" value="Unassembled WGS sequence"/>
</dbReference>
<feature type="transmembrane region" description="Helical" evidence="8">
    <location>
        <begin position="117"/>
        <end position="138"/>
    </location>
</feature>
<evidence type="ECO:0000256" key="8">
    <source>
        <dbReference type="SAM" id="Phobius"/>
    </source>
</evidence>
<reference evidence="10 11" key="1">
    <citation type="submission" date="2020-04" db="EMBL/GenBank/DDBJ databases">
        <authorList>
            <person name="Alioto T."/>
            <person name="Alioto T."/>
            <person name="Gomez Garrido J."/>
        </authorList>
    </citation>
    <scope>NUCLEOTIDE SEQUENCE [LARGE SCALE GENOMIC DNA]</scope>
</reference>
<feature type="transmembrane region" description="Helical" evidence="8">
    <location>
        <begin position="76"/>
        <end position="97"/>
    </location>
</feature>
<dbReference type="EMBL" id="CADEPI010000087">
    <property type="protein sequence ID" value="CAB3373574.1"/>
    <property type="molecule type" value="Genomic_DNA"/>
</dbReference>
<sequence length="473" mass="51428">MELNGTLTPDAAGNGSDWRAGCLPSGCHPTWQLLHAHLGWMLLLHVYGFGFCFFVLSFYAFFSILNLRSLISSRPFMATINVFICLLGASRAVCLFIDPYSLAHSLPKAIGSILWDIGFPCVTSGFCLIQLAFLQLTQLKFGPEKLRKKACLSCIITGHYSVIIGADIAVAFNEPFLGAKYFLQALYVIWSIYLCSSFLFIGHRVKKLVQSVPSGLLACGPLDANHKGIMQLAMLAPYNNLATSVAAALVPTLLAPRIRISDEQEMTSPKSGKSRQTSTSTCSVPTNSSEVSTRPGCSWMGSEAGSSSWHKEAPCEEAAQQHESLLGQTPASPKPADYTLHTVLRHIALVSHSAAANDAGKTRKLQVERVLKVTTATALMGLVLCVSEFFRVLASAWHLLVEQPTTVTSVASLLAPLEPPSIWLWFTFHSACRGIELLMACAMASVTKQPVVRPPQPFSPMATFRSARPSLYM</sequence>
<evidence type="ECO:0000256" key="1">
    <source>
        <dbReference type="ARBA" id="ARBA00004141"/>
    </source>
</evidence>
<dbReference type="InterPro" id="IPR059081">
    <property type="entry name" value="PRRT3-4"/>
</dbReference>
<dbReference type="PANTHER" id="PTHR35578">
    <property type="entry name" value="PROLINE-RICH TRANSMEMBRANE PROTEIN 4-RELATED"/>
    <property type="match status" value="1"/>
</dbReference>